<dbReference type="InterPro" id="IPR017441">
    <property type="entry name" value="Protein_kinase_ATP_BS"/>
</dbReference>
<organism evidence="14 16">
    <name type="scientific">Didymodactylos carnosus</name>
    <dbReference type="NCBI Taxonomy" id="1234261"/>
    <lineage>
        <taxon>Eukaryota</taxon>
        <taxon>Metazoa</taxon>
        <taxon>Spiralia</taxon>
        <taxon>Gnathifera</taxon>
        <taxon>Rotifera</taxon>
        <taxon>Eurotatoria</taxon>
        <taxon>Bdelloidea</taxon>
        <taxon>Philodinida</taxon>
        <taxon>Philodinidae</taxon>
        <taxon>Didymodactylos</taxon>
    </lineage>
</organism>
<dbReference type="PANTHER" id="PTHR11042:SF183">
    <property type="entry name" value="MEMBRANE-ASSOCIATED TYROSINE- AND THREONINE-SPECIFIC CDC2-INHIBITORY KINASE"/>
    <property type="match status" value="1"/>
</dbReference>
<name>A0A8S2FVA2_9BILA</name>
<dbReference type="InterPro" id="IPR000719">
    <property type="entry name" value="Prot_kinase_dom"/>
</dbReference>
<keyword evidence="8" id="KW-0460">Magnesium</keyword>
<gene>
    <name evidence="14" type="ORF">OVA965_LOCUS39695</name>
    <name evidence="15" type="ORF">TMI583_LOCUS41039</name>
</gene>
<evidence type="ECO:0000256" key="10">
    <source>
        <dbReference type="ARBA" id="ARBA00047899"/>
    </source>
</evidence>
<keyword evidence="7 12" id="KW-0067">ATP-binding</keyword>
<dbReference type="InterPro" id="IPR011009">
    <property type="entry name" value="Kinase-like_dom_sf"/>
</dbReference>
<feature type="binding site" evidence="12">
    <location>
        <position position="88"/>
    </location>
    <ligand>
        <name>ATP</name>
        <dbReference type="ChEBI" id="CHEBI:30616"/>
    </ligand>
</feature>
<dbReference type="GO" id="GO:0004674">
    <property type="term" value="F:protein serine/threonine kinase activity"/>
    <property type="evidence" value="ECO:0007669"/>
    <property type="project" value="UniProtKB-KW"/>
</dbReference>
<evidence type="ECO:0000313" key="15">
    <source>
        <dbReference type="EMBL" id="CAF4350298.1"/>
    </source>
</evidence>
<sequence>MASRRRLVLTPPSKPVSSRVNRYVSNMVNSICRSLMTKTALESPFYAKQTSCTYWEQCFENLQYLGQGSFAQVYKVRNKEDGQLYAIKRSKEKFRGVSDR</sequence>
<evidence type="ECO:0000256" key="12">
    <source>
        <dbReference type="PROSITE-ProRule" id="PRU10141"/>
    </source>
</evidence>
<dbReference type="EC" id="2.7.11.1" evidence="1"/>
<dbReference type="EMBL" id="CAJOBA010064143">
    <property type="protein sequence ID" value="CAF4350298.1"/>
    <property type="molecule type" value="Genomic_DNA"/>
</dbReference>
<evidence type="ECO:0000256" key="7">
    <source>
        <dbReference type="ARBA" id="ARBA00022840"/>
    </source>
</evidence>
<keyword evidence="3" id="KW-0808">Transferase</keyword>
<dbReference type="GO" id="GO:0005524">
    <property type="term" value="F:ATP binding"/>
    <property type="evidence" value="ECO:0007669"/>
    <property type="project" value="UniProtKB-UniRule"/>
</dbReference>
<evidence type="ECO:0000313" key="16">
    <source>
        <dbReference type="Proteomes" id="UP000677228"/>
    </source>
</evidence>
<keyword evidence="4" id="KW-0479">Metal-binding</keyword>
<evidence type="ECO:0000259" key="13">
    <source>
        <dbReference type="PROSITE" id="PS50011"/>
    </source>
</evidence>
<dbReference type="AlphaFoldDB" id="A0A8S2FVA2"/>
<keyword evidence="6" id="KW-0418">Kinase</keyword>
<dbReference type="EMBL" id="CAJNOK010041566">
    <property type="protein sequence ID" value="CAF1558896.1"/>
    <property type="molecule type" value="Genomic_DNA"/>
</dbReference>
<evidence type="ECO:0000256" key="6">
    <source>
        <dbReference type="ARBA" id="ARBA00022777"/>
    </source>
</evidence>
<feature type="domain" description="Protein kinase" evidence="13">
    <location>
        <begin position="59"/>
        <end position="100"/>
    </location>
</feature>
<dbReference type="Gene3D" id="3.30.200.20">
    <property type="entry name" value="Phosphorylase Kinase, domain 1"/>
    <property type="match status" value="1"/>
</dbReference>
<dbReference type="Proteomes" id="UP000677228">
    <property type="component" value="Unassembled WGS sequence"/>
</dbReference>
<evidence type="ECO:0000256" key="1">
    <source>
        <dbReference type="ARBA" id="ARBA00012513"/>
    </source>
</evidence>
<proteinExistence type="predicted"/>
<dbReference type="InterPro" id="IPR050339">
    <property type="entry name" value="CC_SR_Kinase"/>
</dbReference>
<evidence type="ECO:0000256" key="9">
    <source>
        <dbReference type="ARBA" id="ARBA00023306"/>
    </source>
</evidence>
<dbReference type="PROSITE" id="PS50011">
    <property type="entry name" value="PROTEIN_KINASE_DOM"/>
    <property type="match status" value="1"/>
</dbReference>
<accession>A0A8S2FVA2</accession>
<dbReference type="PROSITE" id="PS00107">
    <property type="entry name" value="PROTEIN_KINASE_ATP"/>
    <property type="match status" value="1"/>
</dbReference>
<keyword evidence="2" id="KW-0723">Serine/threonine-protein kinase</keyword>
<dbReference type="GO" id="GO:0005634">
    <property type="term" value="C:nucleus"/>
    <property type="evidence" value="ECO:0007669"/>
    <property type="project" value="TreeGrafter"/>
</dbReference>
<comment type="catalytic activity">
    <reaction evidence="10">
        <text>L-threonyl-[protein] + ATP = O-phospho-L-threonyl-[protein] + ADP + H(+)</text>
        <dbReference type="Rhea" id="RHEA:46608"/>
        <dbReference type="Rhea" id="RHEA-COMP:11060"/>
        <dbReference type="Rhea" id="RHEA-COMP:11605"/>
        <dbReference type="ChEBI" id="CHEBI:15378"/>
        <dbReference type="ChEBI" id="CHEBI:30013"/>
        <dbReference type="ChEBI" id="CHEBI:30616"/>
        <dbReference type="ChEBI" id="CHEBI:61977"/>
        <dbReference type="ChEBI" id="CHEBI:456216"/>
        <dbReference type="EC" id="2.7.11.1"/>
    </reaction>
</comment>
<evidence type="ECO:0000256" key="8">
    <source>
        <dbReference type="ARBA" id="ARBA00022842"/>
    </source>
</evidence>
<evidence type="ECO:0000256" key="2">
    <source>
        <dbReference type="ARBA" id="ARBA00022527"/>
    </source>
</evidence>
<protein>
    <recommendedName>
        <fullName evidence="1">non-specific serine/threonine protein kinase</fullName>
        <ecNumber evidence="1">2.7.11.1</ecNumber>
    </recommendedName>
</protein>
<dbReference type="GO" id="GO:0051321">
    <property type="term" value="P:meiotic cell cycle"/>
    <property type="evidence" value="ECO:0007669"/>
    <property type="project" value="TreeGrafter"/>
</dbReference>
<evidence type="ECO:0000256" key="11">
    <source>
        <dbReference type="ARBA" id="ARBA00048679"/>
    </source>
</evidence>
<dbReference type="GO" id="GO:0046872">
    <property type="term" value="F:metal ion binding"/>
    <property type="evidence" value="ECO:0007669"/>
    <property type="project" value="UniProtKB-KW"/>
</dbReference>
<dbReference type="GO" id="GO:0110031">
    <property type="term" value="P:negative regulation of G2/MI transition of meiotic cell cycle"/>
    <property type="evidence" value="ECO:0007669"/>
    <property type="project" value="TreeGrafter"/>
</dbReference>
<dbReference type="PANTHER" id="PTHR11042">
    <property type="entry name" value="EUKARYOTIC TRANSLATION INITIATION FACTOR 2-ALPHA KINASE EIF2-ALPHA KINASE -RELATED"/>
    <property type="match status" value="1"/>
</dbReference>
<dbReference type="Proteomes" id="UP000682733">
    <property type="component" value="Unassembled WGS sequence"/>
</dbReference>
<evidence type="ECO:0000256" key="4">
    <source>
        <dbReference type="ARBA" id="ARBA00022723"/>
    </source>
</evidence>
<evidence type="ECO:0000256" key="3">
    <source>
        <dbReference type="ARBA" id="ARBA00022679"/>
    </source>
</evidence>
<keyword evidence="9" id="KW-0131">Cell cycle</keyword>
<reference evidence="14" key="1">
    <citation type="submission" date="2021-02" db="EMBL/GenBank/DDBJ databases">
        <authorList>
            <person name="Nowell W R."/>
        </authorList>
    </citation>
    <scope>NUCLEOTIDE SEQUENCE</scope>
</reference>
<evidence type="ECO:0000256" key="5">
    <source>
        <dbReference type="ARBA" id="ARBA00022741"/>
    </source>
</evidence>
<keyword evidence="5 12" id="KW-0547">Nucleotide-binding</keyword>
<comment type="catalytic activity">
    <reaction evidence="11">
        <text>L-seryl-[protein] + ATP = O-phospho-L-seryl-[protein] + ADP + H(+)</text>
        <dbReference type="Rhea" id="RHEA:17989"/>
        <dbReference type="Rhea" id="RHEA-COMP:9863"/>
        <dbReference type="Rhea" id="RHEA-COMP:11604"/>
        <dbReference type="ChEBI" id="CHEBI:15378"/>
        <dbReference type="ChEBI" id="CHEBI:29999"/>
        <dbReference type="ChEBI" id="CHEBI:30616"/>
        <dbReference type="ChEBI" id="CHEBI:83421"/>
        <dbReference type="ChEBI" id="CHEBI:456216"/>
        <dbReference type="EC" id="2.7.11.1"/>
    </reaction>
</comment>
<dbReference type="GO" id="GO:0005737">
    <property type="term" value="C:cytoplasm"/>
    <property type="evidence" value="ECO:0007669"/>
    <property type="project" value="TreeGrafter"/>
</dbReference>
<dbReference type="SUPFAM" id="SSF56112">
    <property type="entry name" value="Protein kinase-like (PK-like)"/>
    <property type="match status" value="1"/>
</dbReference>
<comment type="caution">
    <text evidence="14">The sequence shown here is derived from an EMBL/GenBank/DDBJ whole genome shotgun (WGS) entry which is preliminary data.</text>
</comment>
<evidence type="ECO:0000313" key="14">
    <source>
        <dbReference type="EMBL" id="CAF1558896.1"/>
    </source>
</evidence>